<dbReference type="KEGG" id="mis:MICPUN_56109"/>
<feature type="compositionally biased region" description="Basic and acidic residues" evidence="2">
    <location>
        <begin position="127"/>
        <end position="136"/>
    </location>
</feature>
<feature type="compositionally biased region" description="Low complexity" evidence="2">
    <location>
        <begin position="141"/>
        <end position="151"/>
    </location>
</feature>
<dbReference type="AlphaFoldDB" id="C1DY02"/>
<evidence type="ECO:0000256" key="1">
    <source>
        <dbReference type="SAM" id="Coils"/>
    </source>
</evidence>
<feature type="region of interest" description="Disordered" evidence="2">
    <location>
        <begin position="819"/>
        <end position="882"/>
    </location>
</feature>
<feature type="compositionally biased region" description="Acidic residues" evidence="2">
    <location>
        <begin position="330"/>
        <end position="354"/>
    </location>
</feature>
<dbReference type="PANTHER" id="PTHR43941:SF1">
    <property type="entry name" value="STRUCTURAL MAINTENANCE OF CHROMOSOMES PROTEIN 2"/>
    <property type="match status" value="1"/>
</dbReference>
<feature type="coiled-coil region" evidence="1">
    <location>
        <begin position="689"/>
        <end position="761"/>
    </location>
</feature>
<dbReference type="GO" id="GO:0007076">
    <property type="term" value="P:mitotic chromosome condensation"/>
    <property type="evidence" value="ECO:0007669"/>
    <property type="project" value="TreeGrafter"/>
</dbReference>
<dbReference type="GO" id="GO:0000793">
    <property type="term" value="C:condensed chromosome"/>
    <property type="evidence" value="ECO:0007669"/>
    <property type="project" value="TreeGrafter"/>
</dbReference>
<feature type="coiled-coil region" evidence="1">
    <location>
        <begin position="610"/>
        <end position="637"/>
    </location>
</feature>
<keyword evidence="4" id="KW-1185">Reference proteome</keyword>
<gene>
    <name evidence="3" type="ORF">MICPUN_56109</name>
</gene>
<dbReference type="GO" id="GO:0000785">
    <property type="term" value="C:chromatin"/>
    <property type="evidence" value="ECO:0007669"/>
    <property type="project" value="TreeGrafter"/>
</dbReference>
<reference evidence="3 4" key="1">
    <citation type="journal article" date="2009" name="Science">
        <title>Green evolution and dynamic adaptations revealed by genomes of the marine picoeukaryotes Micromonas.</title>
        <authorList>
            <person name="Worden A.Z."/>
            <person name="Lee J.H."/>
            <person name="Mock T."/>
            <person name="Rouze P."/>
            <person name="Simmons M.P."/>
            <person name="Aerts A.L."/>
            <person name="Allen A.E."/>
            <person name="Cuvelier M.L."/>
            <person name="Derelle E."/>
            <person name="Everett M.V."/>
            <person name="Foulon E."/>
            <person name="Grimwood J."/>
            <person name="Gundlach H."/>
            <person name="Henrissat B."/>
            <person name="Napoli C."/>
            <person name="McDonald S.M."/>
            <person name="Parker M.S."/>
            <person name="Rombauts S."/>
            <person name="Salamov A."/>
            <person name="Von Dassow P."/>
            <person name="Badger J.H."/>
            <person name="Coutinho P.M."/>
            <person name="Demir E."/>
            <person name="Dubchak I."/>
            <person name="Gentemann C."/>
            <person name="Eikrem W."/>
            <person name="Gready J.E."/>
            <person name="John U."/>
            <person name="Lanier W."/>
            <person name="Lindquist E.A."/>
            <person name="Lucas S."/>
            <person name="Mayer K.F."/>
            <person name="Moreau H."/>
            <person name="Not F."/>
            <person name="Otillar R."/>
            <person name="Panaud O."/>
            <person name="Pangilinan J."/>
            <person name="Paulsen I."/>
            <person name="Piegu B."/>
            <person name="Poliakov A."/>
            <person name="Robbens S."/>
            <person name="Schmutz J."/>
            <person name="Toulza E."/>
            <person name="Wyss T."/>
            <person name="Zelensky A."/>
            <person name="Zhou K."/>
            <person name="Armbrust E.V."/>
            <person name="Bhattacharya D."/>
            <person name="Goodenough U.W."/>
            <person name="Van de Peer Y."/>
            <person name="Grigoriev I.V."/>
        </authorList>
    </citation>
    <scope>NUCLEOTIDE SEQUENCE [LARGE SCALE GENOMIC DNA]</scope>
    <source>
        <strain evidence="4">RCC299 / NOUM17</strain>
    </source>
</reference>
<dbReference type="EMBL" id="CP001323">
    <property type="protein sequence ID" value="ACO61342.1"/>
    <property type="molecule type" value="Genomic_DNA"/>
</dbReference>
<accession>C1DY02</accession>
<sequence length="882" mass="94735">MVDPEVVRRRVLARLHGSDPDWDEDDLPPVPGERESGYRAETERHDHAASNGAGTVAGVAPRSGARRVAQRVAFGRRVPEPGASSGNGRAGRENRPPRQSQPLRASPSAESSGASVHYRDVPPGMRGDPRGPDRAARPATSSSQRGQSLSLLKREHAARQSPAHRRDPDAPPAAEAESVHRPRHFQNSHTQVYNRLVAESAARRARLPRPRDDEGGADHGTDHGTDHGADDDEWRVRFDEPHAPPPHPRRGARVDASSKNTTEDEGGGYWGATEPEEGGNTDAHDEPDPTQLLDPTRGGGARRSRRRGAGIGAGIGAPRASSALRSPDGGLDDDDAGDAMSTGEEDEPSDDETGSDTGSDVAAVGDDIGTLPRTVDVLGALRGDNLELRDKLREATEMLSRVSEERAAATRQRTLLQRQLKEATATRERLREREAVAERARREAAEAGAAAEARAKAAEKKLEKLANAKKAALEAESRTVRAESRISTLEMELASMRERVERAEEERDEAKAETKAMAVWRIEEDEKARSGDHAALVAAAEEAELILAPFAGEDADTDIDAILSPQAKSGPGRRDEDEIRSTHPLAAIAARAAANMERRESRLSSLLSALTGEMAASKRAEKEISQLRKRVAESETAAAAAIGALERERLNASTRGFSSARGGAVEGSGVAAPATPSARDVASMAVGLASSAKSRVRDAEEELRAANARIEAALRENASLESRLERSERLRAGLRLAADASEAMTEQLGELETANGKLRDECMATSRVALHLHRRWRMARMDRWAEGKARGMSSFGADLRDAKAAVFFCFKFWRELSKGDAPEQDQGPSAAASRRSSVEEEKGAEDGFSFAPPSPRGEDAFTPPAAGGGPTPFKDLNPFANK</sequence>
<dbReference type="GeneID" id="8240796"/>
<name>C1DY02_MICCC</name>
<dbReference type="GO" id="GO:0000796">
    <property type="term" value="C:condensin complex"/>
    <property type="evidence" value="ECO:0007669"/>
    <property type="project" value="TreeGrafter"/>
</dbReference>
<evidence type="ECO:0000313" key="4">
    <source>
        <dbReference type="Proteomes" id="UP000002009"/>
    </source>
</evidence>
<feature type="compositionally biased region" description="Basic and acidic residues" evidence="2">
    <location>
        <begin position="209"/>
        <end position="242"/>
    </location>
</feature>
<protein>
    <submittedName>
        <fullName evidence="3">Uncharacterized protein</fullName>
    </submittedName>
</protein>
<feature type="compositionally biased region" description="Basic and acidic residues" evidence="2">
    <location>
        <begin position="836"/>
        <end position="845"/>
    </location>
</feature>
<feature type="region of interest" description="Disordered" evidence="2">
    <location>
        <begin position="13"/>
        <end position="372"/>
    </location>
</feature>
<dbReference type="OMA" id="MAMEDSC"/>
<feature type="compositionally biased region" description="Basic and acidic residues" evidence="2">
    <location>
        <begin position="152"/>
        <end position="169"/>
    </location>
</feature>
<evidence type="ECO:0000256" key="2">
    <source>
        <dbReference type="SAM" id="MobiDB-lite"/>
    </source>
</evidence>
<dbReference type="GO" id="GO:0003682">
    <property type="term" value="F:chromatin binding"/>
    <property type="evidence" value="ECO:0007669"/>
    <property type="project" value="TreeGrafter"/>
</dbReference>
<proteinExistence type="predicted"/>
<dbReference type="Proteomes" id="UP000002009">
    <property type="component" value="Chromosome 2"/>
</dbReference>
<evidence type="ECO:0000313" key="3">
    <source>
        <dbReference type="EMBL" id="ACO61342.1"/>
    </source>
</evidence>
<keyword evidence="1" id="KW-0175">Coiled coil</keyword>
<feature type="compositionally biased region" description="Polar residues" evidence="2">
    <location>
        <begin position="97"/>
        <end position="114"/>
    </location>
</feature>
<feature type="coiled-coil region" evidence="1">
    <location>
        <begin position="385"/>
        <end position="513"/>
    </location>
</feature>
<organism evidence="3 4">
    <name type="scientific">Micromonas commoda (strain RCC299 / NOUM17 / CCMP2709)</name>
    <name type="common">Picoplanktonic green alga</name>
    <dbReference type="NCBI Taxonomy" id="296587"/>
    <lineage>
        <taxon>Eukaryota</taxon>
        <taxon>Viridiplantae</taxon>
        <taxon>Chlorophyta</taxon>
        <taxon>Mamiellophyceae</taxon>
        <taxon>Mamiellales</taxon>
        <taxon>Mamiellaceae</taxon>
        <taxon>Micromonas</taxon>
    </lineage>
</organism>
<dbReference type="PANTHER" id="PTHR43941">
    <property type="entry name" value="STRUCTURAL MAINTENANCE OF CHROMOSOMES PROTEIN 2"/>
    <property type="match status" value="1"/>
</dbReference>
<feature type="compositionally biased region" description="Basic and acidic residues" evidence="2">
    <location>
        <begin position="32"/>
        <end position="48"/>
    </location>
</feature>
<dbReference type="InParanoid" id="C1DY02"/>
<dbReference type="RefSeq" id="XP_002500084.1">
    <property type="nucleotide sequence ID" value="XM_002500038.1"/>
</dbReference>